<dbReference type="Proteomes" id="UP000002216">
    <property type="component" value="Chromosome"/>
</dbReference>
<accession>C7LQN6</accession>
<dbReference type="SUPFAM" id="SSF52540">
    <property type="entry name" value="P-loop containing nucleoside triphosphate hydrolases"/>
    <property type="match status" value="1"/>
</dbReference>
<keyword evidence="4" id="KW-0282">Flagellum</keyword>
<sequence>MQVKTFTGKSTSEIMARIKSELGPDAIILSNQKQTRKGATCYEIMAALDIPQEQTAVSETVMPLLAQNDASCLREEWSRLRKQLMAVLKPQMDMQLLTPRQQLVFEYLEREGVKEDVLIDLWEKFRHAPDAPTLSVMNGMVSLSPWFDTNWSHKFHLLTGPFGSGKTSTTLRLALSLKKTRPKARILVVNADRSQGKGRLYLRHYTELSGLSYRELDNSAHWESLERDARSHDLVLLDLPGLPAHQQLDSWLQEVSGGKLPACHVHLVLSPLFAPTQMDAFVSRFRSASAASIIWTKLDEACNYGEIINQANNTGLPISLFSMGPDLKNSLAQPKDQDVWKLLLRHELPEATN</sequence>
<dbReference type="GO" id="GO:0006614">
    <property type="term" value="P:SRP-dependent cotranslational protein targeting to membrane"/>
    <property type="evidence" value="ECO:0007669"/>
    <property type="project" value="InterPro"/>
</dbReference>
<evidence type="ECO:0000256" key="1">
    <source>
        <dbReference type="ARBA" id="ARBA00022741"/>
    </source>
</evidence>
<evidence type="ECO:0000259" key="3">
    <source>
        <dbReference type="SMART" id="SM00962"/>
    </source>
</evidence>
<protein>
    <submittedName>
        <fullName evidence="4">Flagellar biosynthesis protein FlhF, putative</fullName>
    </submittedName>
</protein>
<dbReference type="GO" id="GO:0005525">
    <property type="term" value="F:GTP binding"/>
    <property type="evidence" value="ECO:0007669"/>
    <property type="project" value="UniProtKB-KW"/>
</dbReference>
<evidence type="ECO:0000313" key="4">
    <source>
        <dbReference type="EMBL" id="ACU91542.1"/>
    </source>
</evidence>
<evidence type="ECO:0000256" key="2">
    <source>
        <dbReference type="ARBA" id="ARBA00023134"/>
    </source>
</evidence>
<keyword evidence="4" id="KW-0969">Cilium</keyword>
<dbReference type="EMBL" id="CP001629">
    <property type="protein sequence ID" value="ACU91542.1"/>
    <property type="molecule type" value="Genomic_DNA"/>
</dbReference>
<dbReference type="SMART" id="SM00962">
    <property type="entry name" value="SRP54"/>
    <property type="match status" value="1"/>
</dbReference>
<name>C7LQN6_DESBD</name>
<dbReference type="KEGG" id="dba:Dbac_3470"/>
<dbReference type="InterPro" id="IPR000897">
    <property type="entry name" value="SRP54_GTPase_dom"/>
</dbReference>
<dbReference type="HOGENOM" id="CLU_009301_11_4_7"/>
<dbReference type="Pfam" id="PF00448">
    <property type="entry name" value="SRP54"/>
    <property type="match status" value="1"/>
</dbReference>
<evidence type="ECO:0000313" key="5">
    <source>
        <dbReference type="Proteomes" id="UP000002216"/>
    </source>
</evidence>
<dbReference type="InterPro" id="IPR027417">
    <property type="entry name" value="P-loop_NTPase"/>
</dbReference>
<dbReference type="OrthoDB" id="9778554at2"/>
<dbReference type="eggNOG" id="COG1419">
    <property type="taxonomic scope" value="Bacteria"/>
</dbReference>
<keyword evidence="4" id="KW-0966">Cell projection</keyword>
<feature type="domain" description="SRP54-type proteins GTP-binding" evidence="3">
    <location>
        <begin position="153"/>
        <end position="345"/>
    </location>
</feature>
<keyword evidence="1" id="KW-0547">Nucleotide-binding</keyword>
<reference evidence="4 5" key="1">
    <citation type="journal article" date="2009" name="Stand. Genomic Sci.">
        <title>Complete genome sequence of Desulfomicrobium baculatum type strain (X).</title>
        <authorList>
            <person name="Copeland A."/>
            <person name="Spring S."/>
            <person name="Goker M."/>
            <person name="Schneider S."/>
            <person name="Lapidus A."/>
            <person name="Del Rio T.G."/>
            <person name="Tice H."/>
            <person name="Cheng J.F."/>
            <person name="Chen F."/>
            <person name="Nolan M."/>
            <person name="Bruce D."/>
            <person name="Goodwin L."/>
            <person name="Pitluck S."/>
            <person name="Ivanova N."/>
            <person name="Mavrommatis K."/>
            <person name="Ovchinnikova G."/>
            <person name="Pati A."/>
            <person name="Chen A."/>
            <person name="Palaniappan K."/>
            <person name="Land M."/>
            <person name="Hauser L."/>
            <person name="Chang Y.J."/>
            <person name="Jeffries C.C."/>
            <person name="Meincke L."/>
            <person name="Sims D."/>
            <person name="Brettin T."/>
            <person name="Detter J.C."/>
            <person name="Han C."/>
            <person name="Chain P."/>
            <person name="Bristow J."/>
            <person name="Eisen J.A."/>
            <person name="Markowitz V."/>
            <person name="Hugenholtz P."/>
            <person name="Kyrpides N.C."/>
            <person name="Klenk H.P."/>
            <person name="Lucas S."/>
        </authorList>
    </citation>
    <scope>NUCLEOTIDE SEQUENCE [LARGE SCALE GENOMIC DNA]</scope>
    <source>
        <strain evidence="5">DSM 4028 / VKM B-1378 / X</strain>
    </source>
</reference>
<keyword evidence="5" id="KW-1185">Reference proteome</keyword>
<proteinExistence type="predicted"/>
<dbReference type="Gene3D" id="3.40.50.300">
    <property type="entry name" value="P-loop containing nucleotide triphosphate hydrolases"/>
    <property type="match status" value="1"/>
</dbReference>
<keyword evidence="2" id="KW-0342">GTP-binding</keyword>
<dbReference type="RefSeq" id="WP_015775629.1">
    <property type="nucleotide sequence ID" value="NC_013173.1"/>
</dbReference>
<gene>
    <name evidence="4" type="ordered locus">Dbac_3470</name>
</gene>
<organism evidence="4 5">
    <name type="scientific">Desulfomicrobium baculatum (strain DSM 4028 / VKM B-1378 / X)</name>
    <name type="common">Desulfovibrio baculatus</name>
    <dbReference type="NCBI Taxonomy" id="525897"/>
    <lineage>
        <taxon>Bacteria</taxon>
        <taxon>Pseudomonadati</taxon>
        <taxon>Thermodesulfobacteriota</taxon>
        <taxon>Desulfovibrionia</taxon>
        <taxon>Desulfovibrionales</taxon>
        <taxon>Desulfomicrobiaceae</taxon>
        <taxon>Desulfomicrobium</taxon>
    </lineage>
</organism>
<dbReference type="AlphaFoldDB" id="C7LQN6"/>
<dbReference type="STRING" id="525897.Dbac_3470"/>